<feature type="domain" description="Disease resistance protein winged helix" evidence="14">
    <location>
        <begin position="453"/>
        <end position="530"/>
    </location>
</feature>
<dbReference type="FunFam" id="3.40.50.300:FF:001091">
    <property type="entry name" value="Probable disease resistance protein At1g61300"/>
    <property type="match status" value="1"/>
</dbReference>
<dbReference type="PROSITE" id="PS00671">
    <property type="entry name" value="D_2_HYDROXYACID_DH_3"/>
    <property type="match status" value="1"/>
</dbReference>
<comment type="subcellular location">
    <subcellularLocation>
        <location evidence="2">Cytoplasm</location>
    </subcellularLocation>
</comment>
<dbReference type="GO" id="GO:0005737">
    <property type="term" value="C:cytoplasm"/>
    <property type="evidence" value="ECO:0007669"/>
    <property type="project" value="UniProtKB-SubCell"/>
</dbReference>
<name>A0A5A7RBC9_STRAF</name>
<evidence type="ECO:0000256" key="1">
    <source>
        <dbReference type="ARBA" id="ARBA00002074"/>
    </source>
</evidence>
<evidence type="ECO:0000256" key="4">
    <source>
        <dbReference type="ARBA" id="ARBA00022490"/>
    </source>
</evidence>
<dbReference type="Gene3D" id="3.40.50.300">
    <property type="entry name" value="P-loop containing nucleotide triphosphate hydrolases"/>
    <property type="match status" value="1"/>
</dbReference>
<keyword evidence="4" id="KW-0963">Cytoplasm</keyword>
<evidence type="ECO:0000256" key="11">
    <source>
        <dbReference type="ARBA" id="ARBA00023002"/>
    </source>
</evidence>
<dbReference type="InterPro" id="IPR042197">
    <property type="entry name" value="Apaf_helical"/>
</dbReference>
<dbReference type="FunFam" id="1.10.8.430:FF:000003">
    <property type="entry name" value="Probable disease resistance protein At5g66910"/>
    <property type="match status" value="1"/>
</dbReference>
<dbReference type="InterPro" id="IPR044974">
    <property type="entry name" value="Disease_R_plants"/>
</dbReference>
<reference evidence="16" key="1">
    <citation type="journal article" date="2019" name="Curr. Biol.">
        <title>Genome Sequence of Striga asiatica Provides Insight into the Evolution of Plant Parasitism.</title>
        <authorList>
            <person name="Yoshida S."/>
            <person name="Kim S."/>
            <person name="Wafula E.K."/>
            <person name="Tanskanen J."/>
            <person name="Kim Y.M."/>
            <person name="Honaas L."/>
            <person name="Yang Z."/>
            <person name="Spallek T."/>
            <person name="Conn C.E."/>
            <person name="Ichihashi Y."/>
            <person name="Cheong K."/>
            <person name="Cui S."/>
            <person name="Der J.P."/>
            <person name="Gundlach H."/>
            <person name="Jiao Y."/>
            <person name="Hori C."/>
            <person name="Ishida J.K."/>
            <person name="Kasahara H."/>
            <person name="Kiba T."/>
            <person name="Kim M.S."/>
            <person name="Koo N."/>
            <person name="Laohavisit A."/>
            <person name="Lee Y.H."/>
            <person name="Lumba S."/>
            <person name="McCourt P."/>
            <person name="Mortimer J.C."/>
            <person name="Mutuku J.M."/>
            <person name="Nomura T."/>
            <person name="Sasaki-Sekimoto Y."/>
            <person name="Seto Y."/>
            <person name="Wang Y."/>
            <person name="Wakatake T."/>
            <person name="Sakakibara H."/>
            <person name="Demura T."/>
            <person name="Yamaguchi S."/>
            <person name="Yoneyama K."/>
            <person name="Manabe R.I."/>
            <person name="Nelson D.C."/>
            <person name="Schulman A.H."/>
            <person name="Timko M.P."/>
            <person name="dePamphilis C.W."/>
            <person name="Choi D."/>
            <person name="Shirasu K."/>
        </authorList>
    </citation>
    <scope>NUCLEOTIDE SEQUENCE [LARGE SCALE GENOMIC DNA]</scope>
    <source>
        <strain evidence="16">cv. UVA1</strain>
    </source>
</reference>
<evidence type="ECO:0000256" key="3">
    <source>
        <dbReference type="ARBA" id="ARBA00008894"/>
    </source>
</evidence>
<dbReference type="PRINTS" id="PR00364">
    <property type="entry name" value="DISEASERSIST"/>
</dbReference>
<evidence type="ECO:0000259" key="12">
    <source>
        <dbReference type="Pfam" id="PF00931"/>
    </source>
</evidence>
<evidence type="ECO:0000256" key="2">
    <source>
        <dbReference type="ARBA" id="ARBA00004496"/>
    </source>
</evidence>
<dbReference type="Gene3D" id="3.80.10.10">
    <property type="entry name" value="Ribonuclease Inhibitor"/>
    <property type="match status" value="1"/>
</dbReference>
<dbReference type="Gene3D" id="1.10.10.10">
    <property type="entry name" value="Winged helix-like DNA-binding domain superfamily/Winged helix DNA-binding domain"/>
    <property type="match status" value="1"/>
</dbReference>
<dbReference type="SUPFAM" id="SSF51735">
    <property type="entry name" value="NAD(P)-binding Rossmann-fold domains"/>
    <property type="match status" value="1"/>
</dbReference>
<keyword evidence="6" id="KW-0381">Hypersensitive response</keyword>
<dbReference type="InterPro" id="IPR027417">
    <property type="entry name" value="P-loop_NTPase"/>
</dbReference>
<accession>A0A5A7RBC9</accession>
<feature type="domain" description="NB-ARC" evidence="12">
    <location>
        <begin position="204"/>
        <end position="369"/>
    </location>
</feature>
<feature type="domain" description="D-isomer specific 2-hydroxyacid dehydrogenase NAD-binding" evidence="13">
    <location>
        <begin position="949"/>
        <end position="1020"/>
    </location>
</feature>
<dbReference type="SUPFAM" id="SSF52540">
    <property type="entry name" value="P-loop containing nucleoside triphosphate hydrolases"/>
    <property type="match status" value="1"/>
</dbReference>
<evidence type="ECO:0000259" key="13">
    <source>
        <dbReference type="Pfam" id="PF02826"/>
    </source>
</evidence>
<dbReference type="Pfam" id="PF02826">
    <property type="entry name" value="2-Hacid_dh_C"/>
    <property type="match status" value="1"/>
</dbReference>
<dbReference type="GO" id="GO:0051287">
    <property type="term" value="F:NAD binding"/>
    <property type="evidence" value="ECO:0007669"/>
    <property type="project" value="InterPro"/>
</dbReference>
<comment type="function">
    <text evidence="1">Confers resistance to late blight (Phytophthora infestans) races carrying the avirulence gene Avr1. Resistance proteins guard the plant against pathogens that contain an appropriate avirulence protein via an indirect interaction with this avirulence protein. That triggers a defense system including the hypersensitive response, which restricts the pathogen growth.</text>
</comment>
<dbReference type="Gene3D" id="3.40.50.720">
    <property type="entry name" value="NAD(P)-binding Rossmann-like Domain"/>
    <property type="match status" value="2"/>
</dbReference>
<dbReference type="PANTHER" id="PTHR23155:SF1152">
    <property type="entry name" value="AAA+ ATPASE DOMAIN-CONTAINING PROTEIN"/>
    <property type="match status" value="1"/>
</dbReference>
<sequence length="1048" mass="118580">MAAYGALLSLTNTIHQILNHPRPPISLDKLQIEPLIKKAAFLQDFLENYTIDDADGLEGRMVDAAHAAEDIIESHIADHIDHIRDEDEDSLYRYIRRMMVESDASHEAEDIIQSHTADHIDARGEAIISSKDNESLYGELQKVIHDFDSITKDVAAVKEKAGKKIVPSDDDMLGSDDVMNDIMDMDKLTNSRYLEGDDTMAGVMNDIMDELTNKQSGRRIIAITGMGGIGKTTLAKRIYENQLIVEHFYIRGWATVSQEFDSKRILLQVLHCLNKTMASEDNEHKLGEMLYKSLFGQRYLIVMDDIWGTDAWNRVKSFFPGNNNGSKVLITTRPSKLALQLDDPDYFQMPFLKLDESWNLLCRCVFQEQGCPPELEEIGKEIARNCQGLPLSIVVIGGLLAKSEQTRENWQHVAENLSSIVNLEEGERCFGILKLSYNQLPVHLKPCFLYMGMFPEDCSISITMLMRLWVDEGFVKPVAGKSLETVARVVYLQDLILRNLIMVRGVGPGWWGHTVSITWCNIHDLLRDLCIKEAEKFKFFRTTGTTHNPEHDQSWSAQRRIGIHHAASEGEYIPRPLPESVQSASRARTLIWNVDAILPSVVPFRLLRVLNGENRSNMSSPRYPGRDSSQELFLPANLCHLVVIPLFPPRPLGTYFIIKIGNICQLWNLRTIQVTYGIIRPVLDIWQMPQLRHVEMPMIRLADPPPVEEFENGDRMVLENLETLQIIRNLILGEEVVKRIPNIKKLGIEYKEKEKEEEEELSPADYGLVNLCRLRKLETLKCLIDWRKSEVARDLMITFPDSLRELTLCGTRLGWEALGTKIGSLPYLEALNIFDDAFVGPEWETAEGGFQSLKDLKILDCDSLEHWRVEATHFPRLEQLQLSRLPKLKEIPLEVGNIPTLTEINVDECADSVVLSAKSILEEQEQMLGEVELYITVFLGLRTEFNYSSFLNDETFGKMKKGVRIINVARGGVIDEDALVRALDNGTVAQAALDVFSEEPPAKDCKLVQHENVTVTPHLGACSTKEAQEGVAVEIAEAVEIRSGVCVS</sequence>
<evidence type="ECO:0000259" key="14">
    <source>
        <dbReference type="Pfam" id="PF23559"/>
    </source>
</evidence>
<dbReference type="InterPro" id="IPR058922">
    <property type="entry name" value="WHD_DRP"/>
</dbReference>
<dbReference type="GO" id="GO:0043531">
    <property type="term" value="F:ADP binding"/>
    <property type="evidence" value="ECO:0007669"/>
    <property type="project" value="InterPro"/>
</dbReference>
<dbReference type="InterPro" id="IPR036388">
    <property type="entry name" value="WH-like_DNA-bd_sf"/>
</dbReference>
<evidence type="ECO:0000256" key="8">
    <source>
        <dbReference type="ARBA" id="ARBA00022741"/>
    </source>
</evidence>
<dbReference type="FunFam" id="1.10.10.10:FF:000322">
    <property type="entry name" value="Probable disease resistance protein At1g63360"/>
    <property type="match status" value="1"/>
</dbReference>
<dbReference type="Gene3D" id="1.10.8.430">
    <property type="entry name" value="Helical domain of apoptotic protease-activating factors"/>
    <property type="match status" value="1"/>
</dbReference>
<dbReference type="InterPro" id="IPR036291">
    <property type="entry name" value="NAD(P)-bd_dom_sf"/>
</dbReference>
<dbReference type="Gene3D" id="1.20.5.4130">
    <property type="match status" value="2"/>
</dbReference>
<dbReference type="GO" id="GO:0051607">
    <property type="term" value="P:defense response to virus"/>
    <property type="evidence" value="ECO:0007669"/>
    <property type="project" value="UniProtKB-ARBA"/>
</dbReference>
<keyword evidence="10" id="KW-0067">ATP-binding</keyword>
<dbReference type="Pfam" id="PF23559">
    <property type="entry name" value="WHD_DRP"/>
    <property type="match status" value="1"/>
</dbReference>
<dbReference type="PANTHER" id="PTHR23155">
    <property type="entry name" value="DISEASE RESISTANCE PROTEIN RP"/>
    <property type="match status" value="1"/>
</dbReference>
<dbReference type="AlphaFoldDB" id="A0A5A7RBC9"/>
<keyword evidence="9" id="KW-0611">Plant defense</keyword>
<evidence type="ECO:0000256" key="9">
    <source>
        <dbReference type="ARBA" id="ARBA00022821"/>
    </source>
</evidence>
<dbReference type="SUPFAM" id="SSF52058">
    <property type="entry name" value="L domain-like"/>
    <property type="match status" value="1"/>
</dbReference>
<evidence type="ECO:0000313" key="16">
    <source>
        <dbReference type="Proteomes" id="UP000325081"/>
    </source>
</evidence>
<dbReference type="Proteomes" id="UP000325081">
    <property type="component" value="Unassembled WGS sequence"/>
</dbReference>
<keyword evidence="11" id="KW-0560">Oxidoreductase</keyword>
<dbReference type="GO" id="GO:0005524">
    <property type="term" value="F:ATP binding"/>
    <property type="evidence" value="ECO:0007669"/>
    <property type="project" value="UniProtKB-KW"/>
</dbReference>
<evidence type="ECO:0000313" key="15">
    <source>
        <dbReference type="EMBL" id="GER53654.1"/>
    </source>
</evidence>
<evidence type="ECO:0000256" key="6">
    <source>
        <dbReference type="ARBA" id="ARBA00022667"/>
    </source>
</evidence>
<dbReference type="InterPro" id="IPR006140">
    <property type="entry name" value="D-isomer_DH_NAD-bd"/>
</dbReference>
<keyword evidence="5" id="KW-0433">Leucine-rich repeat</keyword>
<gene>
    <name evidence="15" type="ORF">STAS_31181</name>
</gene>
<dbReference type="GO" id="GO:0016491">
    <property type="term" value="F:oxidoreductase activity"/>
    <property type="evidence" value="ECO:0007669"/>
    <property type="project" value="UniProtKB-KW"/>
</dbReference>
<evidence type="ECO:0000256" key="7">
    <source>
        <dbReference type="ARBA" id="ARBA00022737"/>
    </source>
</evidence>
<keyword evidence="7" id="KW-0677">Repeat</keyword>
<dbReference type="OrthoDB" id="3064467at2759"/>
<dbReference type="EMBL" id="BKCP01010626">
    <property type="protein sequence ID" value="GER53654.1"/>
    <property type="molecule type" value="Genomic_DNA"/>
</dbReference>
<dbReference type="Pfam" id="PF00931">
    <property type="entry name" value="NB-ARC"/>
    <property type="match status" value="1"/>
</dbReference>
<comment type="caution">
    <text evidence="15">The sequence shown here is derived from an EMBL/GenBank/DDBJ whole genome shotgun (WGS) entry which is preliminary data.</text>
</comment>
<organism evidence="15 16">
    <name type="scientific">Striga asiatica</name>
    <name type="common">Asiatic witchweed</name>
    <name type="synonym">Buchnera asiatica</name>
    <dbReference type="NCBI Taxonomy" id="4170"/>
    <lineage>
        <taxon>Eukaryota</taxon>
        <taxon>Viridiplantae</taxon>
        <taxon>Streptophyta</taxon>
        <taxon>Embryophyta</taxon>
        <taxon>Tracheophyta</taxon>
        <taxon>Spermatophyta</taxon>
        <taxon>Magnoliopsida</taxon>
        <taxon>eudicotyledons</taxon>
        <taxon>Gunneridae</taxon>
        <taxon>Pentapetalae</taxon>
        <taxon>asterids</taxon>
        <taxon>lamiids</taxon>
        <taxon>Lamiales</taxon>
        <taxon>Orobanchaceae</taxon>
        <taxon>Buchnereae</taxon>
        <taxon>Striga</taxon>
    </lineage>
</organism>
<keyword evidence="8" id="KW-0547">Nucleotide-binding</keyword>
<comment type="similarity">
    <text evidence="3">Belongs to the disease resistance NB-LRR family.</text>
</comment>
<evidence type="ECO:0000256" key="5">
    <source>
        <dbReference type="ARBA" id="ARBA00022614"/>
    </source>
</evidence>
<evidence type="ECO:0000256" key="10">
    <source>
        <dbReference type="ARBA" id="ARBA00022840"/>
    </source>
</evidence>
<dbReference type="InterPro" id="IPR002182">
    <property type="entry name" value="NB-ARC"/>
</dbReference>
<dbReference type="InterPro" id="IPR029753">
    <property type="entry name" value="D-isomer_DH_CS"/>
</dbReference>
<proteinExistence type="inferred from homology"/>
<protein>
    <submittedName>
        <fullName evidence="15">Disease resistance protein</fullName>
    </submittedName>
</protein>
<dbReference type="InterPro" id="IPR032675">
    <property type="entry name" value="LRR_dom_sf"/>
</dbReference>
<dbReference type="GO" id="GO:0009626">
    <property type="term" value="P:plant-type hypersensitive response"/>
    <property type="evidence" value="ECO:0007669"/>
    <property type="project" value="UniProtKB-KW"/>
</dbReference>
<keyword evidence="16" id="KW-1185">Reference proteome</keyword>